<dbReference type="Proteomes" id="UP001416858">
    <property type="component" value="Unassembled WGS sequence"/>
</dbReference>
<dbReference type="EMBL" id="BAABRO010000003">
    <property type="protein sequence ID" value="GAA5506646.1"/>
    <property type="molecule type" value="Genomic_DNA"/>
</dbReference>
<accession>A0ABP9VPP4</accession>
<feature type="transmembrane region" description="Helical" evidence="1">
    <location>
        <begin position="98"/>
        <end position="119"/>
    </location>
</feature>
<feature type="transmembrane region" description="Helical" evidence="1">
    <location>
        <begin position="29"/>
        <end position="47"/>
    </location>
</feature>
<comment type="caution">
    <text evidence="2">The sequence shown here is derived from an EMBL/GenBank/DDBJ whole genome shotgun (WGS) entry which is preliminary data.</text>
</comment>
<organism evidence="2 3">
    <name type="scientific">Novipirellula caenicola</name>
    <dbReference type="NCBI Taxonomy" id="1536901"/>
    <lineage>
        <taxon>Bacteria</taxon>
        <taxon>Pseudomonadati</taxon>
        <taxon>Planctomycetota</taxon>
        <taxon>Planctomycetia</taxon>
        <taxon>Pirellulales</taxon>
        <taxon>Pirellulaceae</taxon>
        <taxon>Novipirellula</taxon>
    </lineage>
</organism>
<keyword evidence="3" id="KW-1185">Reference proteome</keyword>
<feature type="transmembrane region" description="Helical" evidence="1">
    <location>
        <begin position="451"/>
        <end position="469"/>
    </location>
</feature>
<feature type="transmembrane region" description="Helical" evidence="1">
    <location>
        <begin position="356"/>
        <end position="377"/>
    </location>
</feature>
<proteinExistence type="predicted"/>
<gene>
    <name evidence="2" type="primary">gltS</name>
    <name evidence="2" type="ORF">Rcae01_02099</name>
</gene>
<feature type="transmembrane region" description="Helical" evidence="1">
    <location>
        <begin position="164"/>
        <end position="184"/>
    </location>
</feature>
<feature type="transmembrane region" description="Helical" evidence="1">
    <location>
        <begin position="59"/>
        <end position="78"/>
    </location>
</feature>
<dbReference type="PANTHER" id="PTHR36178">
    <property type="entry name" value="SLR0625 PROTEIN"/>
    <property type="match status" value="1"/>
</dbReference>
<evidence type="ECO:0000256" key="1">
    <source>
        <dbReference type="SAM" id="Phobius"/>
    </source>
</evidence>
<dbReference type="RefSeq" id="WP_345683567.1">
    <property type="nucleotide sequence ID" value="NZ_BAABRO010000003.1"/>
</dbReference>
<feature type="transmembrane region" description="Helical" evidence="1">
    <location>
        <begin position="421"/>
        <end position="445"/>
    </location>
</feature>
<name>A0ABP9VPP4_9BACT</name>
<keyword evidence="1" id="KW-0472">Membrane</keyword>
<evidence type="ECO:0000313" key="3">
    <source>
        <dbReference type="Proteomes" id="UP001416858"/>
    </source>
</evidence>
<feature type="transmembrane region" description="Helical" evidence="1">
    <location>
        <begin position="242"/>
        <end position="270"/>
    </location>
</feature>
<dbReference type="InterPro" id="IPR004445">
    <property type="entry name" value="GltS"/>
</dbReference>
<feature type="transmembrane region" description="Helical" evidence="1">
    <location>
        <begin position="389"/>
        <end position="409"/>
    </location>
</feature>
<feature type="transmembrane region" description="Helical" evidence="1">
    <location>
        <begin position="328"/>
        <end position="349"/>
    </location>
</feature>
<sequence>MIAALLFVTFLLLVGVALRIRFGIFQWLYIPASVIAGMLGLAIIQLAPATAGGTAKAIAGTLSDWPNLLIAVVFAGMLLERKPTEHRENASNVGREALMVWIIVLGQTAFGLLATWIFIQPFYDLPNSFGMLIETGFAGGHGTAAAMGEVFAHESIALAGGRDLGILMATVGLVYGVVSGIGWINLGARRGWFPTNRADHLANETLQLDSVTPEPTSPPPRVPIGYATIRGETLDPLLLQTLWLMTAFGIGMAMQQAVLMAAAAADGWFASDTLRDAANQQLSTRLSFSRILDFPLFIYTLFGGLIVRRCTRLLGCEDRIDSDSIGRLSSAAMDVLVVAAIASLNLAAVATMIVPFSILAIVGAIWTGVCLLVISRWVLPRDHWFELGLINYGMSTGVTATGFVLLRLVDPDLDTDAAENYALAAPLSAPFIGGGMLTIGLPLLVLERVPLGMTSLVAVTTVIVLIVVGRRWQSTS</sequence>
<keyword evidence="1" id="KW-0812">Transmembrane</keyword>
<reference evidence="2 3" key="1">
    <citation type="submission" date="2024-02" db="EMBL/GenBank/DDBJ databases">
        <title>Rhodopirellula caenicola NBRC 110016.</title>
        <authorList>
            <person name="Ichikawa N."/>
            <person name="Katano-Makiyama Y."/>
            <person name="Hidaka K."/>
        </authorList>
    </citation>
    <scope>NUCLEOTIDE SEQUENCE [LARGE SCALE GENOMIC DNA]</scope>
    <source>
        <strain evidence="2 3">NBRC 110016</strain>
    </source>
</reference>
<feature type="transmembrane region" description="Helical" evidence="1">
    <location>
        <begin position="291"/>
        <end position="308"/>
    </location>
</feature>
<dbReference type="PANTHER" id="PTHR36178:SF1">
    <property type="entry name" value="SODIUM_GLUTAMATE SYMPORTER"/>
    <property type="match status" value="1"/>
</dbReference>
<evidence type="ECO:0000313" key="2">
    <source>
        <dbReference type="EMBL" id="GAA5506646.1"/>
    </source>
</evidence>
<protein>
    <submittedName>
        <fullName evidence="2">Sodium/glutamate symporter</fullName>
    </submittedName>
</protein>
<keyword evidence="1" id="KW-1133">Transmembrane helix</keyword>